<keyword evidence="2" id="KW-1185">Reference proteome</keyword>
<reference evidence="1 2" key="1">
    <citation type="submission" date="2015-07" db="EMBL/GenBank/DDBJ databases">
        <title>The genome of Pseudoloma neurophilia, a relevant intracellular parasite of the zebrafish.</title>
        <authorList>
            <person name="Ndikumana S."/>
            <person name="Pelin A."/>
            <person name="Sanders J."/>
            <person name="Corradi N."/>
        </authorList>
    </citation>
    <scope>NUCLEOTIDE SEQUENCE [LARGE SCALE GENOMIC DNA]</scope>
    <source>
        <strain evidence="1 2">MK1</strain>
    </source>
</reference>
<dbReference type="EMBL" id="LGUB01000079">
    <property type="protein sequence ID" value="KRH94413.1"/>
    <property type="molecule type" value="Genomic_DNA"/>
</dbReference>
<dbReference type="AlphaFoldDB" id="A0A0R0LYN4"/>
<protein>
    <submittedName>
        <fullName evidence="1">Uncharacterized protein</fullName>
    </submittedName>
</protein>
<name>A0A0R0LYN4_9MICR</name>
<evidence type="ECO:0000313" key="2">
    <source>
        <dbReference type="Proteomes" id="UP000051530"/>
    </source>
</evidence>
<gene>
    <name evidence="1" type="ORF">M153_2660009805</name>
</gene>
<accession>A0A0R0LYN4</accession>
<dbReference type="VEuPathDB" id="MicrosporidiaDB:M153_2660009805"/>
<organism evidence="1 2">
    <name type="scientific">Pseudoloma neurophilia</name>
    <dbReference type="NCBI Taxonomy" id="146866"/>
    <lineage>
        <taxon>Eukaryota</taxon>
        <taxon>Fungi</taxon>
        <taxon>Fungi incertae sedis</taxon>
        <taxon>Microsporidia</taxon>
        <taxon>Pseudoloma</taxon>
    </lineage>
</organism>
<evidence type="ECO:0000313" key="1">
    <source>
        <dbReference type="EMBL" id="KRH94413.1"/>
    </source>
</evidence>
<comment type="caution">
    <text evidence="1">The sequence shown here is derived from an EMBL/GenBank/DDBJ whole genome shotgun (WGS) entry which is preliminary data.</text>
</comment>
<proteinExistence type="predicted"/>
<sequence length="42" mass="5003">MEQEEEKNKLHFDMYNSLIGFYDVIMSSSEKKFCSLPNIKLD</sequence>
<dbReference type="Proteomes" id="UP000051530">
    <property type="component" value="Unassembled WGS sequence"/>
</dbReference>